<dbReference type="OrthoDB" id="2066at2759"/>
<dbReference type="EMBL" id="CP031050">
    <property type="protein sequence ID" value="QDZ25408.1"/>
    <property type="molecule type" value="Genomic_DNA"/>
</dbReference>
<dbReference type="GO" id="GO:0010020">
    <property type="term" value="P:chloroplast fission"/>
    <property type="evidence" value="ECO:0007669"/>
    <property type="project" value="TreeGrafter"/>
</dbReference>
<keyword evidence="2" id="KW-1185">Reference proteome</keyword>
<dbReference type="Proteomes" id="UP000316726">
    <property type="component" value="Chromosome 17"/>
</dbReference>
<sequence>MLETKTSSFLCFASVPRCHRKQVLSMAPIGERRRVKTVFGLSALDDPKWKRIDDKFKALLKRKTTKSKGDGSSATASGAKWLLRGPQGACLAAIIPGDTVVEAVMTTGILSFINLYNFVLVVRVLLTWFPQAPGAIVGPVSTLADPYLNLFRGIIPPIGGTIDLSPVLAFVAINIFTNAAEALPCDLETHEARAAGRTGRGRGLAWRKRTIGTARQKLEDIERMSFDKLSELSRMNPVLLLEGYKQRKQQAKQGIA</sequence>
<dbReference type="InterPro" id="IPR003425">
    <property type="entry name" value="CCB3/YggT"/>
</dbReference>
<accession>A0A5B8MX79</accession>
<organism evidence="1 2">
    <name type="scientific">Chloropicon primus</name>
    <dbReference type="NCBI Taxonomy" id="1764295"/>
    <lineage>
        <taxon>Eukaryota</taxon>
        <taxon>Viridiplantae</taxon>
        <taxon>Chlorophyta</taxon>
        <taxon>Chloropicophyceae</taxon>
        <taxon>Chloropicales</taxon>
        <taxon>Chloropicaceae</taxon>
        <taxon>Chloropicon</taxon>
    </lineage>
</organism>
<dbReference type="PANTHER" id="PTHR33219">
    <property type="entry name" value="YLMG HOMOLOG PROTEIN 2, CHLOROPLASTIC"/>
    <property type="match status" value="1"/>
</dbReference>
<dbReference type="STRING" id="1764295.A0A5B8MX79"/>
<evidence type="ECO:0000313" key="1">
    <source>
        <dbReference type="EMBL" id="QDZ25408.1"/>
    </source>
</evidence>
<dbReference type="GO" id="GO:0016020">
    <property type="term" value="C:membrane"/>
    <property type="evidence" value="ECO:0007669"/>
    <property type="project" value="InterPro"/>
</dbReference>
<protein>
    <submittedName>
        <fullName evidence="1">Uncharacterized protein</fullName>
    </submittedName>
</protein>
<gene>
    <name evidence="1" type="ORF">A3770_17p79260</name>
</gene>
<dbReference type="Pfam" id="PF02325">
    <property type="entry name" value="CCB3_YggT"/>
    <property type="match status" value="1"/>
</dbReference>
<dbReference type="AlphaFoldDB" id="A0A5B8MX79"/>
<evidence type="ECO:0000313" key="2">
    <source>
        <dbReference type="Proteomes" id="UP000316726"/>
    </source>
</evidence>
<proteinExistence type="predicted"/>
<name>A0A5B8MX79_9CHLO</name>
<reference evidence="1 2" key="1">
    <citation type="submission" date="2018-07" db="EMBL/GenBank/DDBJ databases">
        <title>The complete nuclear genome of the prasinophyte Chloropicon primus (CCMP1205).</title>
        <authorList>
            <person name="Pombert J.-F."/>
            <person name="Otis C."/>
            <person name="Turmel M."/>
            <person name="Lemieux C."/>
        </authorList>
    </citation>
    <scope>NUCLEOTIDE SEQUENCE [LARGE SCALE GENOMIC DNA]</scope>
    <source>
        <strain evidence="1 2">CCMP1205</strain>
    </source>
</reference>
<dbReference type="PANTHER" id="PTHR33219:SF14">
    <property type="entry name" value="PROTEIN COFACTOR ASSEMBLY OF COMPLEX C SUBUNIT B CCB3, CHLOROPLASTIC-RELATED"/>
    <property type="match status" value="1"/>
</dbReference>